<feature type="transmembrane region" description="Helical" evidence="1">
    <location>
        <begin position="106"/>
        <end position="125"/>
    </location>
</feature>
<organism evidence="3 4">
    <name type="scientific">Candidatus Berkelbacteria bacterium RIFCSPLOWO2_01_FULL_50_28</name>
    <dbReference type="NCBI Taxonomy" id="1797471"/>
    <lineage>
        <taxon>Bacteria</taxon>
        <taxon>Candidatus Berkelbacteria</taxon>
    </lineage>
</organism>
<dbReference type="Gene3D" id="1.20.144.10">
    <property type="entry name" value="Phosphatidic acid phosphatase type 2/haloperoxidase"/>
    <property type="match status" value="1"/>
</dbReference>
<keyword evidence="1" id="KW-0812">Transmembrane</keyword>
<sequence length="192" mass="21843">MSLLDLDYRLTFSLFNFGNSSEFVKYLSLGLAAVFAYGLPLVLIWMFWRGAKNRIDSIKLFLLGIFTWKIFNSAVGAYYYNTWGFRDRPFSLNGTVELFFEQPQKAFPSDHAALLLAVTAGFFFYRYPKLGWWFLAGTILSSLGRITVGFHYVGDILAGWVVGLVAAALFIALDKPLHRTLERLLTRIGLLK</sequence>
<feature type="transmembrane region" description="Helical" evidence="1">
    <location>
        <begin position="132"/>
        <end position="150"/>
    </location>
</feature>
<feature type="domain" description="Phosphatidic acid phosphatase type 2/haloperoxidase" evidence="2">
    <location>
        <begin position="58"/>
        <end position="171"/>
    </location>
</feature>
<feature type="transmembrane region" description="Helical" evidence="1">
    <location>
        <begin position="156"/>
        <end position="173"/>
    </location>
</feature>
<accession>A0A1F5EBL1</accession>
<dbReference type="SMART" id="SM00014">
    <property type="entry name" value="acidPPc"/>
    <property type="match status" value="1"/>
</dbReference>
<keyword evidence="1" id="KW-0472">Membrane</keyword>
<comment type="caution">
    <text evidence="3">The sequence shown here is derived from an EMBL/GenBank/DDBJ whole genome shotgun (WGS) entry which is preliminary data.</text>
</comment>
<dbReference type="STRING" id="1797471.A3A71_00925"/>
<dbReference type="InterPro" id="IPR036938">
    <property type="entry name" value="PAP2/HPO_sf"/>
</dbReference>
<dbReference type="InterPro" id="IPR000326">
    <property type="entry name" value="PAP2/HPO"/>
</dbReference>
<dbReference type="Proteomes" id="UP000177481">
    <property type="component" value="Unassembled WGS sequence"/>
</dbReference>
<evidence type="ECO:0000259" key="2">
    <source>
        <dbReference type="SMART" id="SM00014"/>
    </source>
</evidence>
<name>A0A1F5EBL1_9BACT</name>
<dbReference type="AlphaFoldDB" id="A0A1F5EBL1"/>
<keyword evidence="1" id="KW-1133">Transmembrane helix</keyword>
<feature type="transmembrane region" description="Helical" evidence="1">
    <location>
        <begin position="26"/>
        <end position="48"/>
    </location>
</feature>
<dbReference type="EMBL" id="MEZX01000002">
    <property type="protein sequence ID" value="OGD64604.1"/>
    <property type="molecule type" value="Genomic_DNA"/>
</dbReference>
<gene>
    <name evidence="3" type="ORF">A3A71_00925</name>
</gene>
<dbReference type="SUPFAM" id="SSF48317">
    <property type="entry name" value="Acid phosphatase/Vanadium-dependent haloperoxidase"/>
    <property type="match status" value="1"/>
</dbReference>
<dbReference type="Pfam" id="PF01569">
    <property type="entry name" value="PAP2"/>
    <property type="match status" value="1"/>
</dbReference>
<evidence type="ECO:0000313" key="3">
    <source>
        <dbReference type="EMBL" id="OGD64604.1"/>
    </source>
</evidence>
<feature type="transmembrane region" description="Helical" evidence="1">
    <location>
        <begin position="60"/>
        <end position="80"/>
    </location>
</feature>
<proteinExistence type="predicted"/>
<evidence type="ECO:0000256" key="1">
    <source>
        <dbReference type="SAM" id="Phobius"/>
    </source>
</evidence>
<reference evidence="3 4" key="1">
    <citation type="journal article" date="2016" name="Nat. Commun.">
        <title>Thousands of microbial genomes shed light on interconnected biogeochemical processes in an aquifer system.</title>
        <authorList>
            <person name="Anantharaman K."/>
            <person name="Brown C.T."/>
            <person name="Hug L.A."/>
            <person name="Sharon I."/>
            <person name="Castelle C.J."/>
            <person name="Probst A.J."/>
            <person name="Thomas B.C."/>
            <person name="Singh A."/>
            <person name="Wilkins M.J."/>
            <person name="Karaoz U."/>
            <person name="Brodie E.L."/>
            <person name="Williams K.H."/>
            <person name="Hubbard S.S."/>
            <person name="Banfield J.F."/>
        </authorList>
    </citation>
    <scope>NUCLEOTIDE SEQUENCE [LARGE SCALE GENOMIC DNA]</scope>
</reference>
<protein>
    <recommendedName>
        <fullName evidence="2">Phosphatidic acid phosphatase type 2/haloperoxidase domain-containing protein</fullName>
    </recommendedName>
</protein>
<evidence type="ECO:0000313" key="4">
    <source>
        <dbReference type="Proteomes" id="UP000177481"/>
    </source>
</evidence>